<reference evidence="3" key="1">
    <citation type="journal article" date="2021" name="BMC Genomics">
        <title>Chromosome-level genome assembly and manually-curated proteome of model necrotroph Parastagonospora nodorum Sn15 reveals a genome-wide trove of candidate effector homologs, and redundancy of virulence-related functions within an accessory chromosome.</title>
        <authorList>
            <person name="Bertazzoni S."/>
            <person name="Jones D.A.B."/>
            <person name="Phan H.T."/>
            <person name="Tan K.-C."/>
            <person name="Hane J.K."/>
        </authorList>
    </citation>
    <scope>NUCLEOTIDE SEQUENCE [LARGE SCALE GENOMIC DNA]</scope>
    <source>
        <strain evidence="3">SN15 / ATCC MYA-4574 / FGSC 10173)</strain>
    </source>
</reference>
<keyword evidence="3" id="KW-1185">Reference proteome</keyword>
<dbReference type="Gene3D" id="1.10.510.10">
    <property type="entry name" value="Transferase(Phosphotransferase) domain 1"/>
    <property type="match status" value="1"/>
</dbReference>
<dbReference type="SUPFAM" id="SSF56112">
    <property type="entry name" value="Protein kinase-like (PK-like)"/>
    <property type="match status" value="1"/>
</dbReference>
<sequence>MATPNVPAVHPEIPATVSSQDVVAIVTIHNRRASLVNRTSIYAHADVFRASDNPRSPPVLAGVNIFLHRHLDSSGYSMGRAMADPKAFQMLLDVYLPDTHVAKRQFEVVPDWERDCWRLQSTTETVTMVNGAPIQLSTRRKKDQGKQVPAMTFLKQRGVNIITIHDFQIDVWLMKSVRQVHGPKDFVPLPLDPSVQDVSDRPEQWARDRFIATTKQVSAQTVGVIDRFSGMISAAKIFRSENHPQQFRDREFLAFSKQDVDASIVRYLQTTQIDGLPAIITDAHAGFQTYGVLRHDIHRSHPGIRFSLASKMALCLYRALAWMHFHGIFHGQVSDENILIRLKDGKPEHVLLVGYTTARHTPTGKQIAFADMLTDAQATMKLVEDCCDIWTFRNGPTRDAQGEHIMQKRTQDLMLQYHSVRRCSIDFIQRLGNSPESVKGAKLIRLQNKLGNDWSSAQRAQQQNLMAREVALLGTTKLKEHIEEWQSANPPRNTIYRDYMLLTLGHPVLDSLSDGLHVKPWDAMPHEVCSAIKQAGGQVEEPWQTFQVQKTIALAATNAERYDQIMAWLAASCEIYPEWHEVLEAEIEKHLRTNSGMIGQGELEDLHSALQTHGPVPASMTTIFRLFADMTTVPEHVEELYNVSYHIPSRMFNITQLQRLATPENLAHTITEGQVRCDNFVEVRGDAKVEGCYVSLSLLTKTVNDLGLLLLETPHSTPEMPTFDAADFSQVPQARIVLARPGMIGFGSMLREGDQANFLYSRIPDSFIDPNTFIATYFGDMKVLPELAAGTRTHYVRPEHWSKYKTAKESESLTELNKRDPLKATSSGHSSPGQTDVDETLLGQLMRDRELIRAAARPPTKHSISRSPSPSRKRVRVRSPISEPDSAIPDISMSFVQRMEERYQQATLPPSQNSPFMNNSFMQRNSALLKVAPNDPTNVNVSFTVGDETECLDDDWKIVDEMLAEMPDEEPEIEGVFGFRFHGSGSEDGTEVDPNSVSAFLGKGGGTAVNSFVSTAGSNPARGSFGNQQSRLWDIPESPTESWSQFQQSSKGPAHGAPPTSLRKHIRRVSDDSSEGMPSTAPPSPRPLTGTNRPSFGSQGGSTLGSTGLGNSFGPQVSSTATRSVPPGKPSQDSSRGIANNQSSLGYMPTRPSALNPNRSNWTSKRPGKSSKSAQSSFNRSLIDGPARLVMDFNASFGPFRGNAPSVAQASPPAARPIMDVNASSGRHSGNAPRVLQTSPQVARSFRPGNPVQEADNPVINPGTQTPVNQNASSDSHDPPTEVGSPQADSAGGAISGFLLNQLGQQSQGGDEDMPDTDEGESD</sequence>
<dbReference type="Proteomes" id="UP000663193">
    <property type="component" value="Chromosome 11"/>
</dbReference>
<organism evidence="2 3">
    <name type="scientific">Phaeosphaeria nodorum (strain SN15 / ATCC MYA-4574 / FGSC 10173)</name>
    <name type="common">Glume blotch fungus</name>
    <name type="synonym">Parastagonospora nodorum</name>
    <dbReference type="NCBI Taxonomy" id="321614"/>
    <lineage>
        <taxon>Eukaryota</taxon>
        <taxon>Fungi</taxon>
        <taxon>Dikarya</taxon>
        <taxon>Ascomycota</taxon>
        <taxon>Pezizomycotina</taxon>
        <taxon>Dothideomycetes</taxon>
        <taxon>Pleosporomycetidae</taxon>
        <taxon>Pleosporales</taxon>
        <taxon>Pleosporineae</taxon>
        <taxon>Phaeosphaeriaceae</taxon>
        <taxon>Parastagonospora</taxon>
    </lineage>
</organism>
<accession>A0A7U2F8W4</accession>
<feature type="region of interest" description="Disordered" evidence="1">
    <location>
        <begin position="807"/>
        <end position="837"/>
    </location>
</feature>
<protein>
    <recommendedName>
        <fullName evidence="4">Protein kinase domain-containing protein</fullName>
    </recommendedName>
</protein>
<feature type="compositionally biased region" description="Polar residues" evidence="1">
    <location>
        <begin position="1039"/>
        <end position="1051"/>
    </location>
</feature>
<proteinExistence type="predicted"/>
<gene>
    <name evidence="2" type="ORF">JI435_094130</name>
</gene>
<feature type="region of interest" description="Disordered" evidence="1">
    <location>
        <begin position="1198"/>
        <end position="1323"/>
    </location>
</feature>
<dbReference type="EMBL" id="CP069033">
    <property type="protein sequence ID" value="QRD00886.1"/>
    <property type="molecule type" value="Genomic_DNA"/>
</dbReference>
<dbReference type="VEuPathDB" id="FungiDB:JI435_094130"/>
<feature type="compositionally biased region" description="Polar residues" evidence="1">
    <location>
        <begin position="824"/>
        <end position="834"/>
    </location>
</feature>
<feature type="compositionally biased region" description="Low complexity" evidence="1">
    <location>
        <begin position="1297"/>
        <end position="1309"/>
    </location>
</feature>
<feature type="compositionally biased region" description="Polar residues" evidence="1">
    <location>
        <begin position="1153"/>
        <end position="1180"/>
    </location>
</feature>
<feature type="compositionally biased region" description="Low complexity" evidence="1">
    <location>
        <begin position="1104"/>
        <end position="1114"/>
    </location>
</feature>
<feature type="compositionally biased region" description="Polar residues" evidence="1">
    <location>
        <begin position="1262"/>
        <end position="1274"/>
    </location>
</feature>
<feature type="region of interest" description="Disordered" evidence="1">
    <location>
        <begin position="853"/>
        <end position="888"/>
    </location>
</feature>
<evidence type="ECO:0000256" key="1">
    <source>
        <dbReference type="SAM" id="MobiDB-lite"/>
    </source>
</evidence>
<dbReference type="InterPro" id="IPR011009">
    <property type="entry name" value="Kinase-like_dom_sf"/>
</dbReference>
<evidence type="ECO:0000313" key="3">
    <source>
        <dbReference type="Proteomes" id="UP000663193"/>
    </source>
</evidence>
<feature type="compositionally biased region" description="Acidic residues" evidence="1">
    <location>
        <begin position="1310"/>
        <end position="1323"/>
    </location>
</feature>
<feature type="compositionally biased region" description="Low complexity" evidence="1">
    <location>
        <begin position="1204"/>
        <end position="1217"/>
    </location>
</feature>
<evidence type="ECO:0000313" key="2">
    <source>
        <dbReference type="EMBL" id="QRD00886.1"/>
    </source>
</evidence>
<dbReference type="OrthoDB" id="3793287at2759"/>
<feature type="region of interest" description="Disordered" evidence="1">
    <location>
        <begin position="1018"/>
        <end position="1186"/>
    </location>
</feature>
<feature type="compositionally biased region" description="Basic and acidic residues" evidence="1">
    <location>
        <begin position="807"/>
        <end position="822"/>
    </location>
</feature>
<evidence type="ECO:0008006" key="4">
    <source>
        <dbReference type="Google" id="ProtNLM"/>
    </source>
</evidence>
<feature type="compositionally biased region" description="Polar residues" evidence="1">
    <location>
        <begin position="1131"/>
        <end position="1145"/>
    </location>
</feature>
<name>A0A7U2F8W4_PHANO</name>